<keyword evidence="1" id="KW-0472">Membrane</keyword>
<organism evidence="2 3">
    <name type="scientific">Aspergillus tamarii</name>
    <dbReference type="NCBI Taxonomy" id="41984"/>
    <lineage>
        <taxon>Eukaryota</taxon>
        <taxon>Fungi</taxon>
        <taxon>Dikarya</taxon>
        <taxon>Ascomycota</taxon>
        <taxon>Pezizomycotina</taxon>
        <taxon>Eurotiomycetes</taxon>
        <taxon>Eurotiomycetidae</taxon>
        <taxon>Eurotiales</taxon>
        <taxon>Aspergillaceae</taxon>
        <taxon>Aspergillus</taxon>
        <taxon>Aspergillus subgen. Circumdati</taxon>
    </lineage>
</organism>
<sequence>MLVFRCSISSLDPFFLFCLKMLILIVLYFRFIIFLFCRPAKGYGGTPFYKARHCLLFSLS</sequence>
<reference evidence="2 3" key="1">
    <citation type="submission" date="2019-04" db="EMBL/GenBank/DDBJ databases">
        <title>Friends and foes A comparative genomics study of 23 Aspergillus species from section Flavi.</title>
        <authorList>
            <consortium name="DOE Joint Genome Institute"/>
            <person name="Kjaerbolling I."/>
            <person name="Vesth T."/>
            <person name="Frisvad J.C."/>
            <person name="Nybo J.L."/>
            <person name="Theobald S."/>
            <person name="Kildgaard S."/>
            <person name="Isbrandt T."/>
            <person name="Kuo A."/>
            <person name="Sato A."/>
            <person name="Lyhne E.K."/>
            <person name="Kogle M.E."/>
            <person name="Wiebenga A."/>
            <person name="Kun R.S."/>
            <person name="Lubbers R.J."/>
            <person name="Makela M.R."/>
            <person name="Barry K."/>
            <person name="Chovatia M."/>
            <person name="Clum A."/>
            <person name="Daum C."/>
            <person name="Haridas S."/>
            <person name="He G."/>
            <person name="LaButti K."/>
            <person name="Lipzen A."/>
            <person name="Mondo S."/>
            <person name="Riley R."/>
            <person name="Salamov A."/>
            <person name="Simmons B.A."/>
            <person name="Magnuson J.K."/>
            <person name="Henrissat B."/>
            <person name="Mortensen U.H."/>
            <person name="Larsen T.O."/>
            <person name="Devries R.P."/>
            <person name="Grigoriev I.V."/>
            <person name="Machida M."/>
            <person name="Baker S.E."/>
            <person name="Andersen M.R."/>
        </authorList>
    </citation>
    <scope>NUCLEOTIDE SEQUENCE [LARGE SCALE GENOMIC DNA]</scope>
    <source>
        <strain evidence="2 3">CBS 117626</strain>
    </source>
</reference>
<evidence type="ECO:0000256" key="1">
    <source>
        <dbReference type="SAM" id="Phobius"/>
    </source>
</evidence>
<accession>A0A5N6V7M0</accession>
<keyword evidence="1" id="KW-1133">Transmembrane helix</keyword>
<evidence type="ECO:0000313" key="3">
    <source>
        <dbReference type="Proteomes" id="UP000326950"/>
    </source>
</evidence>
<dbReference type="EMBL" id="ML738592">
    <property type="protein sequence ID" value="KAE8166889.1"/>
    <property type="molecule type" value="Genomic_DNA"/>
</dbReference>
<proteinExistence type="predicted"/>
<dbReference type="Proteomes" id="UP000326950">
    <property type="component" value="Unassembled WGS sequence"/>
</dbReference>
<keyword evidence="3" id="KW-1185">Reference proteome</keyword>
<feature type="transmembrane region" description="Helical" evidence="1">
    <location>
        <begin position="14"/>
        <end position="37"/>
    </location>
</feature>
<dbReference type="AlphaFoldDB" id="A0A5N6V7M0"/>
<gene>
    <name evidence="2" type="ORF">BDV40DRAFT_254842</name>
</gene>
<name>A0A5N6V7M0_ASPTM</name>
<evidence type="ECO:0000313" key="2">
    <source>
        <dbReference type="EMBL" id="KAE8166889.1"/>
    </source>
</evidence>
<keyword evidence="1" id="KW-0812">Transmembrane</keyword>
<protein>
    <submittedName>
        <fullName evidence="2">Uncharacterized protein</fullName>
    </submittedName>
</protein>